<evidence type="ECO:0000256" key="3">
    <source>
        <dbReference type="ARBA" id="ARBA00022679"/>
    </source>
</evidence>
<dbReference type="Gene3D" id="3.40.50.150">
    <property type="entry name" value="Vaccinia Virus protein VP39"/>
    <property type="match status" value="1"/>
</dbReference>
<evidence type="ECO:0000256" key="4">
    <source>
        <dbReference type="ARBA" id="ARBA00022691"/>
    </source>
</evidence>
<dbReference type="AlphaFoldDB" id="A0A5M3XSS2"/>
<accession>A0A5M3XSS2</accession>
<dbReference type="PANTHER" id="PTHR46098">
    <property type="entry name" value="TRNA (CYTOSINE(38)-C(5))-METHYLTRANSFERASE"/>
    <property type="match status" value="1"/>
</dbReference>
<proteinExistence type="inferred from homology"/>
<organism evidence="8 9">
    <name type="scientific">Acrocarpospora pleiomorpha</name>
    <dbReference type="NCBI Taxonomy" id="90975"/>
    <lineage>
        <taxon>Bacteria</taxon>
        <taxon>Bacillati</taxon>
        <taxon>Actinomycetota</taxon>
        <taxon>Actinomycetes</taxon>
        <taxon>Streptosporangiales</taxon>
        <taxon>Streptosporangiaceae</taxon>
        <taxon>Acrocarpospora</taxon>
    </lineage>
</organism>
<dbReference type="GO" id="GO:0032259">
    <property type="term" value="P:methylation"/>
    <property type="evidence" value="ECO:0007669"/>
    <property type="project" value="UniProtKB-KW"/>
</dbReference>
<dbReference type="SUPFAM" id="SSF53335">
    <property type="entry name" value="S-adenosyl-L-methionine-dependent methyltransferases"/>
    <property type="match status" value="1"/>
</dbReference>
<gene>
    <name evidence="8" type="ORF">Aple_067750</name>
</gene>
<keyword evidence="3 6" id="KW-0808">Transferase</keyword>
<evidence type="ECO:0000256" key="5">
    <source>
        <dbReference type="ARBA" id="ARBA00022747"/>
    </source>
</evidence>
<dbReference type="Pfam" id="PF00145">
    <property type="entry name" value="DNA_methylase"/>
    <property type="match status" value="1"/>
</dbReference>
<sequence>MVTPVTLARGPMVEPQQIDHAPAVAEFFAGIGLVRIGLERAGFKVAWANDIERDKKQMYEGHFKDKKDHYFCRDIAEVRIAKIPRVALAWASFPCIDVSLAGWRRGLNGEHTGTFWQFIRVLKEMREENRLPPVVALENVSGLATSHGGQDLVDAVAALNELGYSVDVLSLDARHFVPQSRPRLFLVGALEPPESTSVDDPVLRPARIRPIFENPALRTHQAVLPKLGELRSSGLLDYVDVIAADDPLWWDENRTAAFLGSLSPIQRTRLDELIASENTVYRTAYRRTRQGKPTWEIRADEISGCLRTARGGSSKQALVKVTGKTVQVRWMTGSEYGKLMGAEGYDLSRLRRNQALFGFGDAVCVDVVAWLAEHYLYPLVQQASRPAVDLVEALAG</sequence>
<evidence type="ECO:0000256" key="7">
    <source>
        <dbReference type="RuleBase" id="RU000416"/>
    </source>
</evidence>
<dbReference type="Proteomes" id="UP000377595">
    <property type="component" value="Unassembled WGS sequence"/>
</dbReference>
<dbReference type="InterPro" id="IPR029063">
    <property type="entry name" value="SAM-dependent_MTases_sf"/>
</dbReference>
<dbReference type="GO" id="GO:0003886">
    <property type="term" value="F:DNA (cytosine-5-)-methyltransferase activity"/>
    <property type="evidence" value="ECO:0007669"/>
    <property type="project" value="UniProtKB-EC"/>
</dbReference>
<protein>
    <recommendedName>
        <fullName evidence="1">DNA (cytosine-5-)-methyltransferase</fullName>
        <ecNumber evidence="1">2.1.1.37</ecNumber>
    </recommendedName>
</protein>
<dbReference type="InterPro" id="IPR050750">
    <property type="entry name" value="C5-MTase"/>
</dbReference>
<evidence type="ECO:0000256" key="6">
    <source>
        <dbReference type="PROSITE-ProRule" id="PRU01016"/>
    </source>
</evidence>
<dbReference type="GO" id="GO:0009307">
    <property type="term" value="P:DNA restriction-modification system"/>
    <property type="evidence" value="ECO:0007669"/>
    <property type="project" value="UniProtKB-KW"/>
</dbReference>
<keyword evidence="5" id="KW-0680">Restriction system</keyword>
<evidence type="ECO:0000256" key="2">
    <source>
        <dbReference type="ARBA" id="ARBA00022603"/>
    </source>
</evidence>
<dbReference type="PANTHER" id="PTHR46098:SF1">
    <property type="entry name" value="TRNA (CYTOSINE(38)-C(5))-METHYLTRANSFERASE"/>
    <property type="match status" value="1"/>
</dbReference>
<dbReference type="NCBIfam" id="TIGR00675">
    <property type="entry name" value="dcm"/>
    <property type="match status" value="1"/>
</dbReference>
<keyword evidence="2 6" id="KW-0489">Methyltransferase</keyword>
<evidence type="ECO:0000256" key="1">
    <source>
        <dbReference type="ARBA" id="ARBA00011975"/>
    </source>
</evidence>
<dbReference type="PRINTS" id="PR00105">
    <property type="entry name" value="C5METTRFRASE"/>
</dbReference>
<evidence type="ECO:0000313" key="8">
    <source>
        <dbReference type="EMBL" id="GES23876.1"/>
    </source>
</evidence>
<dbReference type="EMBL" id="BLAF01000046">
    <property type="protein sequence ID" value="GES23876.1"/>
    <property type="molecule type" value="Genomic_DNA"/>
</dbReference>
<reference evidence="8 9" key="1">
    <citation type="submission" date="2019-10" db="EMBL/GenBank/DDBJ databases">
        <title>Whole genome shotgun sequence of Acrocarpospora pleiomorpha NBRC 16267.</title>
        <authorList>
            <person name="Ichikawa N."/>
            <person name="Kimura A."/>
            <person name="Kitahashi Y."/>
            <person name="Komaki H."/>
            <person name="Oguchi A."/>
        </authorList>
    </citation>
    <scope>NUCLEOTIDE SEQUENCE [LARGE SCALE GENOMIC DNA]</scope>
    <source>
        <strain evidence="8 9">NBRC 16267</strain>
    </source>
</reference>
<keyword evidence="9" id="KW-1185">Reference proteome</keyword>
<feature type="active site" evidence="6">
    <location>
        <position position="95"/>
    </location>
</feature>
<evidence type="ECO:0000313" key="9">
    <source>
        <dbReference type="Proteomes" id="UP000377595"/>
    </source>
</evidence>
<dbReference type="InterPro" id="IPR001525">
    <property type="entry name" value="C5_MeTfrase"/>
</dbReference>
<comment type="similarity">
    <text evidence="6 7">Belongs to the class I-like SAM-binding methyltransferase superfamily. C5-methyltransferase family.</text>
</comment>
<dbReference type="RefSeq" id="WP_344316991.1">
    <property type="nucleotide sequence ID" value="NZ_BAAAHM010000016.1"/>
</dbReference>
<name>A0A5M3XSS2_9ACTN</name>
<comment type="caution">
    <text evidence="8">The sequence shown here is derived from an EMBL/GenBank/DDBJ whole genome shotgun (WGS) entry which is preliminary data.</text>
</comment>
<dbReference type="PROSITE" id="PS51679">
    <property type="entry name" value="SAM_MT_C5"/>
    <property type="match status" value="1"/>
</dbReference>
<keyword evidence="4 6" id="KW-0949">S-adenosyl-L-methionine</keyword>
<dbReference type="EC" id="2.1.1.37" evidence="1"/>